<comment type="caution">
    <text evidence="10">The sequence shown here is derived from an EMBL/GenBank/DDBJ whole genome shotgun (WGS) entry which is preliminary data.</text>
</comment>
<dbReference type="Pfam" id="PF13186">
    <property type="entry name" value="SPASM"/>
    <property type="match status" value="1"/>
</dbReference>
<dbReference type="PANTHER" id="PTHR43273:SF3">
    <property type="entry name" value="ANAEROBIC SULFATASE-MATURATING ENZYME HOMOLOG ASLB-RELATED"/>
    <property type="match status" value="1"/>
</dbReference>
<sequence length="367" mass="41003">MDDATLEAYVRSYIEANPASEIEFAWQGGEPTLAGIAFYEKALALQAKYAKGKTVTNAIQTNGLLIDDAWAAFLARHDFLVGLSIDGPEHLHDAHRRARNRKGVHARVIEALGHLKRHAVQYNILSVVNATTAQHPREIYRYLTRDLGAQFIQFIPAVEQRTEGTTVGELAHPQTEDLTAKVTPWSVSGEDYGRFMIGIFDEWVRSDVGRVYVQLFDNALGAWLGERPSLCVMQPNCGFALVIEQNGDIYSCDHYVYPAHKLGNVRTDGLAGLVNSRQQRAFGMAKADLPKSCVQCEWRFTCHGGCPKNRIHRVGNHWHNHLCSGYRAMFAHMDPYMRFMAGQLRRGRPPAEVMRVAPRIAAASSAS</sequence>
<dbReference type="InterPro" id="IPR047207">
    <property type="entry name" value="SPASM_anSME"/>
</dbReference>
<protein>
    <recommendedName>
        <fullName evidence="12">Anaerobic sulfatase maturase</fullName>
    </recommendedName>
</protein>
<keyword evidence="4" id="KW-0479">Metal-binding</keyword>
<evidence type="ECO:0000259" key="8">
    <source>
        <dbReference type="Pfam" id="PF04055"/>
    </source>
</evidence>
<evidence type="ECO:0000313" key="11">
    <source>
        <dbReference type="Proteomes" id="UP000574761"/>
    </source>
</evidence>
<keyword evidence="2" id="KW-0004">4Fe-4S</keyword>
<accession>A0A7W6GKI4</accession>
<evidence type="ECO:0000256" key="7">
    <source>
        <dbReference type="ARBA" id="ARBA00023601"/>
    </source>
</evidence>
<dbReference type="Proteomes" id="UP000574761">
    <property type="component" value="Unassembled WGS sequence"/>
</dbReference>
<keyword evidence="11" id="KW-1185">Reference proteome</keyword>
<evidence type="ECO:0000256" key="1">
    <source>
        <dbReference type="ARBA" id="ARBA00001966"/>
    </source>
</evidence>
<keyword evidence="6" id="KW-0411">Iron-sulfur</keyword>
<dbReference type="GO" id="GO:0051539">
    <property type="term" value="F:4 iron, 4 sulfur cluster binding"/>
    <property type="evidence" value="ECO:0007669"/>
    <property type="project" value="UniProtKB-KW"/>
</dbReference>
<dbReference type="CDD" id="cd21120">
    <property type="entry name" value="SPASM_anSME"/>
    <property type="match status" value="1"/>
</dbReference>
<dbReference type="GO" id="GO:0046872">
    <property type="term" value="F:metal ion binding"/>
    <property type="evidence" value="ECO:0007669"/>
    <property type="project" value="UniProtKB-KW"/>
</dbReference>
<dbReference type="InterPro" id="IPR058240">
    <property type="entry name" value="rSAM_sf"/>
</dbReference>
<evidence type="ECO:0000256" key="5">
    <source>
        <dbReference type="ARBA" id="ARBA00023004"/>
    </source>
</evidence>
<evidence type="ECO:0000313" key="10">
    <source>
        <dbReference type="EMBL" id="MBB3976939.1"/>
    </source>
</evidence>
<evidence type="ECO:0008006" key="12">
    <source>
        <dbReference type="Google" id="ProtNLM"/>
    </source>
</evidence>
<gene>
    <name evidence="10" type="ORF">GGQ64_002139</name>
</gene>
<dbReference type="Pfam" id="PF04055">
    <property type="entry name" value="Radical_SAM"/>
    <property type="match status" value="1"/>
</dbReference>
<comment type="similarity">
    <text evidence="7">Belongs to the radical SAM superfamily. Anaerobic sulfatase-maturating enzyme family.</text>
</comment>
<dbReference type="PANTHER" id="PTHR43273">
    <property type="entry name" value="ANAEROBIC SULFATASE-MATURATING ENZYME HOMOLOG ASLB-RELATED"/>
    <property type="match status" value="1"/>
</dbReference>
<dbReference type="NCBIfam" id="TIGR03942">
    <property type="entry name" value="sulfatase_rSAM"/>
    <property type="match status" value="1"/>
</dbReference>
<comment type="cofactor">
    <cofactor evidence="1">
        <name>[4Fe-4S] cluster</name>
        <dbReference type="ChEBI" id="CHEBI:49883"/>
    </cofactor>
</comment>
<feature type="domain" description="Radical SAM core" evidence="8">
    <location>
        <begin position="10"/>
        <end position="141"/>
    </location>
</feature>
<keyword evidence="3" id="KW-0949">S-adenosyl-L-methionine</keyword>
<evidence type="ECO:0000256" key="6">
    <source>
        <dbReference type="ARBA" id="ARBA00023014"/>
    </source>
</evidence>
<evidence type="ECO:0000256" key="3">
    <source>
        <dbReference type="ARBA" id="ARBA00022691"/>
    </source>
</evidence>
<dbReference type="SUPFAM" id="SSF102114">
    <property type="entry name" value="Radical SAM enzymes"/>
    <property type="match status" value="1"/>
</dbReference>
<dbReference type="InterPro" id="IPR023867">
    <property type="entry name" value="Sulphatase_maturase_rSAM"/>
</dbReference>
<dbReference type="InterPro" id="IPR013785">
    <property type="entry name" value="Aldolase_TIM"/>
</dbReference>
<dbReference type="Gene3D" id="3.20.20.70">
    <property type="entry name" value="Aldolase class I"/>
    <property type="match status" value="1"/>
</dbReference>
<name>A0A7W6GKI4_9HYPH</name>
<dbReference type="InterPro" id="IPR023885">
    <property type="entry name" value="4Fe4S-binding_SPASM_dom"/>
</dbReference>
<proteinExistence type="inferred from homology"/>
<reference evidence="10 11" key="1">
    <citation type="submission" date="2020-08" db="EMBL/GenBank/DDBJ databases">
        <title>Genomic Encyclopedia of Type Strains, Phase IV (KMG-IV): sequencing the most valuable type-strain genomes for metagenomic binning, comparative biology and taxonomic classification.</title>
        <authorList>
            <person name="Goeker M."/>
        </authorList>
    </citation>
    <scope>NUCLEOTIDE SEQUENCE [LARGE SCALE GENOMIC DNA]</scope>
    <source>
        <strain evidence="10 11">DSM 100211</strain>
    </source>
</reference>
<dbReference type="AlphaFoldDB" id="A0A7W6GKI4"/>
<feature type="domain" description="4Fe4S-binding SPASM" evidence="9">
    <location>
        <begin position="239"/>
        <end position="297"/>
    </location>
</feature>
<evidence type="ECO:0000256" key="2">
    <source>
        <dbReference type="ARBA" id="ARBA00022485"/>
    </source>
</evidence>
<evidence type="ECO:0000259" key="9">
    <source>
        <dbReference type="Pfam" id="PF13186"/>
    </source>
</evidence>
<dbReference type="GO" id="GO:0016491">
    <property type="term" value="F:oxidoreductase activity"/>
    <property type="evidence" value="ECO:0007669"/>
    <property type="project" value="InterPro"/>
</dbReference>
<dbReference type="InterPro" id="IPR007197">
    <property type="entry name" value="rSAM"/>
</dbReference>
<dbReference type="NCBIfam" id="TIGR04085">
    <property type="entry name" value="rSAM_more_4Fe4S"/>
    <property type="match status" value="1"/>
</dbReference>
<dbReference type="EMBL" id="JACIEE010000004">
    <property type="protein sequence ID" value="MBB3976939.1"/>
    <property type="molecule type" value="Genomic_DNA"/>
</dbReference>
<keyword evidence="5" id="KW-0408">Iron</keyword>
<evidence type="ECO:0000256" key="4">
    <source>
        <dbReference type="ARBA" id="ARBA00022723"/>
    </source>
</evidence>
<organism evidence="10 11">
    <name type="scientific">Mycoplana azooxidifex</name>
    <dbReference type="NCBI Taxonomy" id="1636188"/>
    <lineage>
        <taxon>Bacteria</taxon>
        <taxon>Pseudomonadati</taxon>
        <taxon>Pseudomonadota</taxon>
        <taxon>Alphaproteobacteria</taxon>
        <taxon>Hyphomicrobiales</taxon>
        <taxon>Rhizobiaceae</taxon>
        <taxon>Mycoplana</taxon>
    </lineage>
</organism>